<dbReference type="HOGENOM" id="CLU_051701_0_0_1"/>
<dbReference type="VEuPathDB" id="MicrosporidiaDB:EROM_050410"/>
<dbReference type="Gene3D" id="1.20.58.1520">
    <property type="match status" value="1"/>
</dbReference>
<dbReference type="GeneID" id="20521273"/>
<dbReference type="RefSeq" id="XP_009264471.1">
    <property type="nucleotide sequence ID" value="XM_009266196.1"/>
</dbReference>
<accession>I7AMM5</accession>
<keyword evidence="3" id="KW-1185">Reference proteome</keyword>
<organism evidence="2 3">
    <name type="scientific">Encephalitozoon romaleae (strain SJ-2008)</name>
    <name type="common">Microsporidian parasite</name>
    <dbReference type="NCBI Taxonomy" id="1178016"/>
    <lineage>
        <taxon>Eukaryota</taxon>
        <taxon>Fungi</taxon>
        <taxon>Fungi incertae sedis</taxon>
        <taxon>Microsporidia</taxon>
        <taxon>Unikaryonidae</taxon>
        <taxon>Encephalitozoon</taxon>
    </lineage>
</organism>
<evidence type="ECO:0000256" key="1">
    <source>
        <dbReference type="SAM" id="Coils"/>
    </source>
</evidence>
<keyword evidence="1" id="KW-0175">Coiled coil</keyword>
<dbReference type="Proteomes" id="UP000010094">
    <property type="component" value="Chromosome V"/>
</dbReference>
<dbReference type="KEGG" id="ero:EROM_050410"/>
<feature type="coiled-coil region" evidence="1">
    <location>
        <begin position="159"/>
        <end position="186"/>
    </location>
</feature>
<dbReference type="OrthoDB" id="642895at2759"/>
<protein>
    <submittedName>
        <fullName evidence="2">Uncharacterized protein</fullName>
    </submittedName>
</protein>
<gene>
    <name evidence="2" type="ordered locus">EROM_050410</name>
</gene>
<proteinExistence type="predicted"/>
<name>I7AMM5_ENCRO</name>
<dbReference type="AlphaFoldDB" id="I7AMM5"/>
<evidence type="ECO:0000313" key="2">
    <source>
        <dbReference type="EMBL" id="AFN82974.1"/>
    </source>
</evidence>
<feature type="coiled-coil region" evidence="1">
    <location>
        <begin position="269"/>
        <end position="321"/>
    </location>
</feature>
<dbReference type="EMBL" id="CP003522">
    <property type="protein sequence ID" value="AFN82974.1"/>
    <property type="molecule type" value="Genomic_DNA"/>
</dbReference>
<sequence>MKSSWPNKLSERIQRLYSTMLTLMPLERIGDHPFDYFDSEIECIIESVDAVFKSILSRRLKMEKEIDGVMERIKKDCGDIEVEAPYVPRLFNLCLLREYVKNESNRITLLKKAVEGRMITIREEIEKIKEDIFDVETMEIDCIELKTMDEESCVSLANLKELEMRRDFLRSKKEGMERNRDRLYEELCVFLSQLSKNDLDVAIGQKIFVLEQLHKKYKEEIERRDLEFRRLEIEIRRREGYLGTPCKEIEMDLSDENLGMMRSYEKYLREEQERQLDEIYEKKRSQLKELLDIFGENMEDYKKTEEGIEEMAMTISKLESKKDLFLSIRSLMEKRSELISKMSEFEKIASDPKRLFRSSLQLLSEEKFRNSAYPNLIRIEEAIFKLLDEYEDRFEKLLKNGIDFKKSLREEIENRIVNKTVFISRFDSPSRKRR</sequence>
<evidence type="ECO:0000313" key="3">
    <source>
        <dbReference type="Proteomes" id="UP000010094"/>
    </source>
</evidence>
<reference evidence="2 3" key="1">
    <citation type="journal article" date="2012" name="Proc. Natl. Acad. Sci. U.S.A.">
        <title>Gain and loss of multiple functionally related, horizontally transferred genes in the reduced genomes of two microsporidian parasites.</title>
        <authorList>
            <person name="Pombert J.-F."/>
            <person name="Selman M."/>
            <person name="Burki F."/>
            <person name="Bardell F.T."/>
            <person name="Farinelli L."/>
            <person name="Solter L.F."/>
            <person name="Whitman D.W."/>
            <person name="Weiss L.M."/>
            <person name="Corradi N."/>
            <person name="Keeling P.J."/>
        </authorList>
    </citation>
    <scope>NUCLEOTIDE SEQUENCE [LARGE SCALE GENOMIC DNA]</scope>
    <source>
        <strain evidence="2 3">SJ-2008</strain>
    </source>
</reference>